<keyword evidence="1" id="KW-0732">Signal</keyword>
<dbReference type="InterPro" id="IPR025711">
    <property type="entry name" value="PepSY"/>
</dbReference>
<dbReference type="RefSeq" id="WP_042654340.1">
    <property type="nucleotide sequence ID" value="NZ_CAWMEL010000023.1"/>
</dbReference>
<accession>A0AAE9MFI7</accession>
<feature type="chain" id="PRO_5042012399" evidence="1">
    <location>
        <begin position="22"/>
        <end position="83"/>
    </location>
</feature>
<name>A0AAE9MFI7_9GAMM</name>
<evidence type="ECO:0000313" key="4">
    <source>
        <dbReference type="Proteomes" id="UP001056890"/>
    </source>
</evidence>
<evidence type="ECO:0000313" key="3">
    <source>
        <dbReference type="EMBL" id="USV57374.1"/>
    </source>
</evidence>
<gene>
    <name evidence="3" type="ORF">NHF51_19000</name>
</gene>
<feature type="signal peptide" evidence="1">
    <location>
        <begin position="1"/>
        <end position="21"/>
    </location>
</feature>
<keyword evidence="4" id="KW-1185">Reference proteome</keyword>
<dbReference type="EMBL" id="CP099717">
    <property type="protein sequence ID" value="USV57374.1"/>
    <property type="molecule type" value="Genomic_DNA"/>
</dbReference>
<proteinExistence type="predicted"/>
<dbReference type="AlphaFoldDB" id="A0AAE9MFI7"/>
<sequence>MNMIPRSILLILCLFSTLGWAAQTRLDMPALVKLLLAQGYHDIREVELEGDTFDVSTLDAREQKVRLSVDAHSGKITQQKEAD</sequence>
<evidence type="ECO:0000259" key="2">
    <source>
        <dbReference type="Pfam" id="PF13670"/>
    </source>
</evidence>
<reference evidence="3" key="1">
    <citation type="submission" date="2022-06" db="EMBL/GenBank/DDBJ databases">
        <title>Complete Genome of Aeromonas sp. Strain SOD01 Isolated from an Urban Freshwater Stream.</title>
        <authorList>
            <person name="Williams L.E."/>
            <person name="Brysgel T."/>
            <person name="Capestro E.M."/>
            <person name="Foltz G.V."/>
            <person name="Gardner A.E."/>
            <person name="Ingrassia J."/>
            <person name="Peterson E."/>
            <person name="Arruda J."/>
            <person name="Flaherty I."/>
            <person name="Hunt M."/>
            <person name="Pappas G."/>
            <person name="Ramsaran S."/>
            <person name="Rocha M."/>
        </authorList>
    </citation>
    <scope>NUCLEOTIDE SEQUENCE</scope>
    <source>
        <strain evidence="3">SOD01</strain>
    </source>
</reference>
<organism evidence="3 4">
    <name type="scientific">Aeromonas encheleia</name>
    <dbReference type="NCBI Taxonomy" id="73010"/>
    <lineage>
        <taxon>Bacteria</taxon>
        <taxon>Pseudomonadati</taxon>
        <taxon>Pseudomonadota</taxon>
        <taxon>Gammaproteobacteria</taxon>
        <taxon>Aeromonadales</taxon>
        <taxon>Aeromonadaceae</taxon>
        <taxon>Aeromonas</taxon>
    </lineage>
</organism>
<dbReference type="Pfam" id="PF13670">
    <property type="entry name" value="PepSY_2"/>
    <property type="match status" value="1"/>
</dbReference>
<feature type="domain" description="PepSY" evidence="2">
    <location>
        <begin position="9"/>
        <end position="80"/>
    </location>
</feature>
<protein>
    <submittedName>
        <fullName evidence="3">PepSY domain-containing protein</fullName>
    </submittedName>
</protein>
<evidence type="ECO:0000256" key="1">
    <source>
        <dbReference type="SAM" id="SignalP"/>
    </source>
</evidence>
<dbReference type="Proteomes" id="UP001056890">
    <property type="component" value="Chromosome"/>
</dbReference>